<dbReference type="RefSeq" id="WP_242017024.1">
    <property type="nucleotide sequence ID" value="NZ_JAMPKM010000003.1"/>
</dbReference>
<evidence type="ECO:0000256" key="1">
    <source>
        <dbReference type="ARBA" id="ARBA00000085"/>
    </source>
</evidence>
<keyword evidence="3 5" id="KW-0808">Transferase</keyword>
<evidence type="ECO:0000256" key="2">
    <source>
        <dbReference type="ARBA" id="ARBA00012438"/>
    </source>
</evidence>
<dbReference type="InterPro" id="IPR036097">
    <property type="entry name" value="HisK_dim/P_sf"/>
</dbReference>
<dbReference type="EMBL" id="JAMPKM010000003">
    <property type="protein sequence ID" value="MEP0817006.1"/>
    <property type="molecule type" value="Genomic_DNA"/>
</dbReference>
<evidence type="ECO:0000313" key="6">
    <source>
        <dbReference type="Proteomes" id="UP001464891"/>
    </source>
</evidence>
<dbReference type="InterPro" id="IPR036890">
    <property type="entry name" value="HATPase_C_sf"/>
</dbReference>
<evidence type="ECO:0000313" key="5">
    <source>
        <dbReference type="EMBL" id="MEP0817006.1"/>
    </source>
</evidence>
<feature type="domain" description="Histidine kinase" evidence="4">
    <location>
        <begin position="249"/>
        <end position="512"/>
    </location>
</feature>
<dbReference type="PROSITE" id="PS50109">
    <property type="entry name" value="HIS_KIN"/>
    <property type="match status" value="1"/>
</dbReference>
<dbReference type="Pfam" id="PF00512">
    <property type="entry name" value="HisKA"/>
    <property type="match status" value="1"/>
</dbReference>
<dbReference type="InterPro" id="IPR003661">
    <property type="entry name" value="HisK_dim/P_dom"/>
</dbReference>
<evidence type="ECO:0000259" key="4">
    <source>
        <dbReference type="PROSITE" id="PS50109"/>
    </source>
</evidence>
<comment type="caution">
    <text evidence="5">The sequence shown here is derived from an EMBL/GenBank/DDBJ whole genome shotgun (WGS) entry which is preliminary data.</text>
</comment>
<sequence>MNPENRLFFHHNSLASSAQEQQRLLALVDLGLLEAESVPVFEEATQTAALFLDIPVCMLGVIDQDRQWIKSAVGLSRLGLMNELAASRQMLRSDSFCSKVIENQQVLAINDTSADPDLATSLLAQRYRIRAYLGVPLVDSAGNCLGTLAVMDLVPRNFTSREIQFLELTARWSMSEFERNRLVKAQQIAPHIQALPGSVGELGYEINVASTSALAISLEQAARNVSQAEKLALVQAPFNNPVKIQLLAQLTQELRTPLTSVMGMASVLNREIYGPLTTKQKEYLNIIYQSGQYLLSLVNEILELGTLDDRAETLNLASVDIEMLCQQAINTLEQAANRREQQIRLSIEPGSRIWLLDKNKVRQILYHLVFGVIQASSAGSIVRIHVSRKQNRLNIAIWVSHPWLGDSLPNTELYTYQAPTPAGINGSETAYSGHQTWNNNADNGLAIGTTSTSALTAAETTEAVESSQEIGSRESLGVLLSRQLAEMHGGQVSIQGTPESGYRYVVSLPQMTELEEVL</sequence>
<dbReference type="EC" id="2.7.13.3" evidence="2"/>
<dbReference type="SMART" id="SM00065">
    <property type="entry name" value="GAF"/>
    <property type="match status" value="1"/>
</dbReference>
<protein>
    <recommendedName>
        <fullName evidence="2">histidine kinase</fullName>
        <ecNumber evidence="2">2.7.13.3</ecNumber>
    </recommendedName>
</protein>
<dbReference type="InterPro" id="IPR005467">
    <property type="entry name" value="His_kinase_dom"/>
</dbReference>
<dbReference type="PANTHER" id="PTHR43102:SF2">
    <property type="entry name" value="GAF DOMAIN-CONTAINING PROTEIN"/>
    <property type="match status" value="1"/>
</dbReference>
<gene>
    <name evidence="5" type="ORF">NC998_07840</name>
</gene>
<dbReference type="SUPFAM" id="SSF55781">
    <property type="entry name" value="GAF domain-like"/>
    <property type="match status" value="1"/>
</dbReference>
<evidence type="ECO:0000256" key="3">
    <source>
        <dbReference type="ARBA" id="ARBA00022777"/>
    </source>
</evidence>
<comment type="catalytic activity">
    <reaction evidence="1">
        <text>ATP + protein L-histidine = ADP + protein N-phospho-L-histidine.</text>
        <dbReference type="EC" id="2.7.13.3"/>
    </reaction>
</comment>
<dbReference type="InterPro" id="IPR003018">
    <property type="entry name" value="GAF"/>
</dbReference>
<dbReference type="SUPFAM" id="SSF47384">
    <property type="entry name" value="Homodimeric domain of signal transducing histidine kinase"/>
    <property type="match status" value="1"/>
</dbReference>
<dbReference type="Proteomes" id="UP001464891">
    <property type="component" value="Unassembled WGS sequence"/>
</dbReference>
<keyword evidence="6" id="KW-1185">Reference proteome</keyword>
<dbReference type="SUPFAM" id="SSF55874">
    <property type="entry name" value="ATPase domain of HSP90 chaperone/DNA topoisomerase II/histidine kinase"/>
    <property type="match status" value="2"/>
</dbReference>
<dbReference type="Gene3D" id="3.30.565.10">
    <property type="entry name" value="Histidine kinase-like ATPase, C-terminal domain"/>
    <property type="match status" value="1"/>
</dbReference>
<accession>A0ABV0J5F3</accession>
<dbReference type="Pfam" id="PF01590">
    <property type="entry name" value="GAF"/>
    <property type="match status" value="1"/>
</dbReference>
<organism evidence="5 6">
    <name type="scientific">Trichocoleus desertorum GB2-A4</name>
    <dbReference type="NCBI Taxonomy" id="2933944"/>
    <lineage>
        <taxon>Bacteria</taxon>
        <taxon>Bacillati</taxon>
        <taxon>Cyanobacteriota</taxon>
        <taxon>Cyanophyceae</taxon>
        <taxon>Leptolyngbyales</taxon>
        <taxon>Trichocoleusaceae</taxon>
        <taxon>Trichocoleus</taxon>
    </lineage>
</organism>
<dbReference type="InterPro" id="IPR029016">
    <property type="entry name" value="GAF-like_dom_sf"/>
</dbReference>
<proteinExistence type="predicted"/>
<dbReference type="Gene3D" id="3.30.450.40">
    <property type="match status" value="1"/>
</dbReference>
<keyword evidence="3 5" id="KW-0418">Kinase</keyword>
<name>A0ABV0J5F3_9CYAN</name>
<dbReference type="SMART" id="SM00388">
    <property type="entry name" value="HisKA"/>
    <property type="match status" value="1"/>
</dbReference>
<dbReference type="Gene3D" id="1.10.287.130">
    <property type="match status" value="1"/>
</dbReference>
<dbReference type="PANTHER" id="PTHR43102">
    <property type="entry name" value="SLR1143 PROTEIN"/>
    <property type="match status" value="1"/>
</dbReference>
<reference evidence="5 6" key="1">
    <citation type="submission" date="2022-04" db="EMBL/GenBank/DDBJ databases">
        <title>Positive selection, recombination, and allopatry shape intraspecific diversity of widespread and dominant cyanobacteria.</title>
        <authorList>
            <person name="Wei J."/>
            <person name="Shu W."/>
            <person name="Hu C."/>
        </authorList>
    </citation>
    <scope>NUCLEOTIDE SEQUENCE [LARGE SCALE GENOMIC DNA]</scope>
    <source>
        <strain evidence="5 6">GB2-A4</strain>
    </source>
</reference>
<dbReference type="CDD" id="cd00082">
    <property type="entry name" value="HisKA"/>
    <property type="match status" value="1"/>
</dbReference>
<dbReference type="GO" id="GO:0016301">
    <property type="term" value="F:kinase activity"/>
    <property type="evidence" value="ECO:0007669"/>
    <property type="project" value="UniProtKB-KW"/>
</dbReference>